<comment type="caution">
    <text evidence="3">The sequence shown here is derived from an EMBL/GenBank/DDBJ whole genome shotgun (WGS) entry which is preliminary data.</text>
</comment>
<dbReference type="FunFam" id="3.40.50.720:FF:000121">
    <property type="entry name" value="Prostaglandin reductase 2"/>
    <property type="match status" value="1"/>
</dbReference>
<dbReference type="Gene3D" id="3.90.180.10">
    <property type="entry name" value="Medium-chain alcohol dehydrogenases, catalytic domain"/>
    <property type="match status" value="1"/>
</dbReference>
<gene>
    <name evidence="3" type="ORF">CSC94_03800</name>
</gene>
<dbReference type="AlphaFoldDB" id="A0A2G1QUG8"/>
<dbReference type="GO" id="GO:0016628">
    <property type="term" value="F:oxidoreductase activity, acting on the CH-CH group of donors, NAD or NADP as acceptor"/>
    <property type="evidence" value="ECO:0007669"/>
    <property type="project" value="InterPro"/>
</dbReference>
<dbReference type="Pfam" id="PF16884">
    <property type="entry name" value="ADH_N_2"/>
    <property type="match status" value="1"/>
</dbReference>
<dbReference type="RefSeq" id="WP_099303843.1">
    <property type="nucleotide sequence ID" value="NZ_PDVP01000001.1"/>
</dbReference>
<keyword evidence="4" id="KW-1185">Reference proteome</keyword>
<evidence type="ECO:0000313" key="3">
    <source>
        <dbReference type="EMBL" id="PHP69104.1"/>
    </source>
</evidence>
<accession>A0A2G1QUG8</accession>
<organism evidence="3 4">
    <name type="scientific">Zhengella mangrovi</name>
    <dbReference type="NCBI Taxonomy" id="1982044"/>
    <lineage>
        <taxon>Bacteria</taxon>
        <taxon>Pseudomonadati</taxon>
        <taxon>Pseudomonadota</taxon>
        <taxon>Alphaproteobacteria</taxon>
        <taxon>Hyphomicrobiales</taxon>
        <taxon>Notoacmeibacteraceae</taxon>
        <taxon>Zhengella</taxon>
    </lineage>
</organism>
<dbReference type="SUPFAM" id="SSF51735">
    <property type="entry name" value="NAD(P)-binding Rossmann-fold domains"/>
    <property type="match status" value="1"/>
</dbReference>
<dbReference type="InterPro" id="IPR013149">
    <property type="entry name" value="ADH-like_C"/>
</dbReference>
<dbReference type="Proteomes" id="UP000221168">
    <property type="component" value="Unassembled WGS sequence"/>
</dbReference>
<dbReference type="EMBL" id="PDVP01000001">
    <property type="protein sequence ID" value="PHP69104.1"/>
    <property type="molecule type" value="Genomic_DNA"/>
</dbReference>
<dbReference type="InterPro" id="IPR011032">
    <property type="entry name" value="GroES-like_sf"/>
</dbReference>
<name>A0A2G1QUG8_9HYPH</name>
<keyword evidence="1" id="KW-0560">Oxidoreductase</keyword>
<dbReference type="InterPro" id="IPR020843">
    <property type="entry name" value="ER"/>
</dbReference>
<reference evidence="3 4" key="1">
    <citation type="submission" date="2017-10" db="EMBL/GenBank/DDBJ databases">
        <title>Sedimentibacterium mangrovi gen. nov., sp. nov., a novel member of family Phyllobacteriacea isolated from mangrove sediment.</title>
        <authorList>
            <person name="Liao H."/>
            <person name="Tian Y."/>
        </authorList>
    </citation>
    <scope>NUCLEOTIDE SEQUENCE [LARGE SCALE GENOMIC DNA]</scope>
    <source>
        <strain evidence="3 4">X9-2-2</strain>
    </source>
</reference>
<dbReference type="PANTHER" id="PTHR43205:SF7">
    <property type="entry name" value="PROSTAGLANDIN REDUCTASE 1"/>
    <property type="match status" value="1"/>
</dbReference>
<dbReference type="Pfam" id="PF00107">
    <property type="entry name" value="ADH_zinc_N"/>
    <property type="match status" value="1"/>
</dbReference>
<protein>
    <submittedName>
        <fullName evidence="3">NADP-dependent oxidoreductase</fullName>
    </submittedName>
</protein>
<feature type="domain" description="Enoyl reductase (ER)" evidence="2">
    <location>
        <begin position="19"/>
        <end position="336"/>
    </location>
</feature>
<dbReference type="SUPFAM" id="SSF50129">
    <property type="entry name" value="GroES-like"/>
    <property type="match status" value="1"/>
</dbReference>
<evidence type="ECO:0000259" key="2">
    <source>
        <dbReference type="SMART" id="SM00829"/>
    </source>
</evidence>
<sequence>MGATGQRIILTAYPKGMPGHDELKLETHDYPSPGTGEVLLKIIYLSLDPYMRGRMSPAKSYAASTQLGDVVTAEAVCSVVESGDASLGTGDIVLARTGWQDHAVMAASACRKIDPAAAPISTALGCLGMPGFTAYAGLIEHGKPKAGETVVVSAANGAVGQLVGQIAKIKGCRAVGIAGSDEKCRQVVDEFGFDACVNYKDADFPDQLKAACPDGVDVYFENVAGDVLKAVIPLFNPFARMPVCGTIAYYNLAGLPDGPDFLPMFMRSILVNRLTVRGFINYDHEAEHRDAFEREMAAWVREGKIRYTEDIVDGLENAVDAFQGLLTGRNKGKMIIRVSQDPTA</sequence>
<dbReference type="SMART" id="SM00829">
    <property type="entry name" value="PKS_ER"/>
    <property type="match status" value="1"/>
</dbReference>
<dbReference type="InterPro" id="IPR045010">
    <property type="entry name" value="MDR_fam"/>
</dbReference>
<dbReference type="PANTHER" id="PTHR43205">
    <property type="entry name" value="PROSTAGLANDIN REDUCTASE"/>
    <property type="match status" value="1"/>
</dbReference>
<evidence type="ECO:0000313" key="4">
    <source>
        <dbReference type="Proteomes" id="UP000221168"/>
    </source>
</evidence>
<dbReference type="InterPro" id="IPR041694">
    <property type="entry name" value="ADH_N_2"/>
</dbReference>
<dbReference type="Gene3D" id="3.40.50.720">
    <property type="entry name" value="NAD(P)-binding Rossmann-like Domain"/>
    <property type="match status" value="1"/>
</dbReference>
<evidence type="ECO:0000256" key="1">
    <source>
        <dbReference type="ARBA" id="ARBA00023002"/>
    </source>
</evidence>
<dbReference type="CDD" id="cd05288">
    <property type="entry name" value="PGDH"/>
    <property type="match status" value="1"/>
</dbReference>
<dbReference type="InterPro" id="IPR036291">
    <property type="entry name" value="NAD(P)-bd_dom_sf"/>
</dbReference>
<proteinExistence type="predicted"/>
<dbReference type="OrthoDB" id="9805663at2"/>